<dbReference type="GO" id="GO:0009446">
    <property type="term" value="P:putrescine biosynthetic process"/>
    <property type="evidence" value="ECO:0007669"/>
    <property type="project" value="InterPro"/>
</dbReference>
<dbReference type="STRING" id="3076.A0A2P6TDQ5"/>
<dbReference type="PANTHER" id="PTHR31377:SF0">
    <property type="entry name" value="AGMATINE DEIMINASE-RELATED"/>
    <property type="match status" value="1"/>
</dbReference>
<dbReference type="OrthoDB" id="544103at2759"/>
<evidence type="ECO:0000313" key="3">
    <source>
        <dbReference type="EMBL" id="PRW20767.1"/>
    </source>
</evidence>
<evidence type="ECO:0000256" key="2">
    <source>
        <dbReference type="SAM" id="MobiDB-lite"/>
    </source>
</evidence>
<dbReference type="AlphaFoldDB" id="A0A2P6TDQ5"/>
<accession>A0A2P6TDQ5</accession>
<protein>
    <submittedName>
        <fullName evidence="3">Agmatine deiminase</fullName>
    </submittedName>
</protein>
<evidence type="ECO:0000256" key="1">
    <source>
        <dbReference type="ARBA" id="ARBA00022801"/>
    </source>
</evidence>
<evidence type="ECO:0000313" key="4">
    <source>
        <dbReference type="Proteomes" id="UP000239899"/>
    </source>
</evidence>
<dbReference type="GO" id="GO:0004668">
    <property type="term" value="F:protein-arginine deiminase activity"/>
    <property type="evidence" value="ECO:0007669"/>
    <property type="project" value="InterPro"/>
</dbReference>
<reference evidence="3 4" key="1">
    <citation type="journal article" date="2018" name="Plant J.">
        <title>Genome sequences of Chlorella sorokiniana UTEX 1602 and Micractinium conductrix SAG 241.80: implications to maltose excretion by a green alga.</title>
        <authorList>
            <person name="Arriola M.B."/>
            <person name="Velmurugan N."/>
            <person name="Zhang Y."/>
            <person name="Plunkett M.H."/>
            <person name="Hondzo H."/>
            <person name="Barney B.M."/>
        </authorList>
    </citation>
    <scope>NUCLEOTIDE SEQUENCE [LARGE SCALE GENOMIC DNA]</scope>
    <source>
        <strain evidence="4">UTEX 1602</strain>
    </source>
</reference>
<sequence>MQASAQIQALKAPASTRSGSRRGRRAVAPAAIAAPERTSVYESIKQNSEFPPETAFPWGFQPPKGFKLPHYVPRAPASVPTPKQLGYTMPGEFEPHAACWMGWPTSGYLWRDGAKPAQEQYAGIAKAISQFEPLKMIASPGADAELARSYFKDAPNVEVIEIPIRDGWTRDWGPSFVAKTVGGKRTVAGVHWDYDGYGATLKKLLGLPTFMPEQDWAVDYDAGRKLIEYTGSQVFEAPIHIEGGSIHSDGEGTLIVTEECLLHPSRNPHYGKAGIEAVLKEYLGLEKIIWLWKGVAGDDSVVNGHVDNFCCFIAPGVVALAWPNDENDWNDPQYEISMDAYERLSNTTDAKGRKLKIVKVPCPPAIFRTYKEAGGLLPDHYDKGYTPRIPGERLSASYINHYKANGGAVLSKFGAGAAMADQRALDILGEAYCKYLDPNTRVVNAESREVLLNAGNVHCITQQQPLAWAAARMAARQGLAFTAWLGKAEQSEPRTVLIEVQDEELRVSRTGGDAWSISCANDGGAAAAAAAATAAAAAVVQTCNKWDAKGRNPALNVYIDISAYSGSSSPSAGEAPSSSEGGGSGSSSTGGDDDEGPSRCKLGHLIQHCLPQLAARLGGYSQLSLCWCTWLADEKSGQPLPGSVAAVATQDPAHWRLLRQLAKEKEAGAGVRSGSPPPPDEEAALRRAKETLLEAAAYFGPEAVAKCASLTVRKLYQREYHFFSPSGEDVADSRRHALEWAAGLAAVNDMLERCPERLSSRTACCCMRSLTQRERGKAQQPQHKRLWCH</sequence>
<comment type="caution">
    <text evidence="3">The sequence shown here is derived from an EMBL/GenBank/DDBJ whole genome shotgun (WGS) entry which is preliminary data.</text>
</comment>
<dbReference type="Pfam" id="PF04371">
    <property type="entry name" value="PAD_porph"/>
    <property type="match status" value="1"/>
</dbReference>
<dbReference type="Proteomes" id="UP000239899">
    <property type="component" value="Unassembled WGS sequence"/>
</dbReference>
<proteinExistence type="predicted"/>
<organism evidence="3 4">
    <name type="scientific">Chlorella sorokiniana</name>
    <name type="common">Freshwater green alga</name>
    <dbReference type="NCBI Taxonomy" id="3076"/>
    <lineage>
        <taxon>Eukaryota</taxon>
        <taxon>Viridiplantae</taxon>
        <taxon>Chlorophyta</taxon>
        <taxon>core chlorophytes</taxon>
        <taxon>Trebouxiophyceae</taxon>
        <taxon>Chlorellales</taxon>
        <taxon>Chlorellaceae</taxon>
        <taxon>Chlorella clade</taxon>
        <taxon>Chlorella</taxon>
    </lineage>
</organism>
<keyword evidence="4" id="KW-1185">Reference proteome</keyword>
<name>A0A2P6TDQ5_CHLSO</name>
<feature type="region of interest" description="Disordered" evidence="2">
    <location>
        <begin position="568"/>
        <end position="598"/>
    </location>
</feature>
<dbReference type="GO" id="GO:0047632">
    <property type="term" value="F:agmatine deiminase activity"/>
    <property type="evidence" value="ECO:0007669"/>
    <property type="project" value="TreeGrafter"/>
</dbReference>
<dbReference type="Gene3D" id="3.75.10.10">
    <property type="entry name" value="L-arginine/glycine Amidinotransferase, Chain A"/>
    <property type="match status" value="1"/>
</dbReference>
<dbReference type="InterPro" id="IPR007466">
    <property type="entry name" value="Peptidyl-Arg-deiminase_porph"/>
</dbReference>
<dbReference type="EMBL" id="LHPG02000022">
    <property type="protein sequence ID" value="PRW20767.1"/>
    <property type="molecule type" value="Genomic_DNA"/>
</dbReference>
<dbReference type="SUPFAM" id="SSF55909">
    <property type="entry name" value="Pentein"/>
    <property type="match status" value="1"/>
</dbReference>
<feature type="region of interest" description="Disordered" evidence="2">
    <location>
        <begin position="1"/>
        <end position="28"/>
    </location>
</feature>
<gene>
    <name evidence="3" type="ORF">C2E21_8860</name>
</gene>
<keyword evidence="1" id="KW-0378">Hydrolase</keyword>
<feature type="compositionally biased region" description="Low complexity" evidence="2">
    <location>
        <begin position="568"/>
        <end position="579"/>
    </location>
</feature>
<dbReference type="PANTHER" id="PTHR31377">
    <property type="entry name" value="AGMATINE DEIMINASE-RELATED"/>
    <property type="match status" value="1"/>
</dbReference>